<dbReference type="Gene3D" id="2.40.260.10">
    <property type="entry name" value="Sortase"/>
    <property type="match status" value="1"/>
</dbReference>
<keyword evidence="1" id="KW-0645">Protease</keyword>
<dbReference type="InterPro" id="IPR042007">
    <property type="entry name" value="Sortase_A"/>
</dbReference>
<comment type="caution">
    <text evidence="5">The sequence shown here is derived from an EMBL/GenBank/DDBJ whole genome shotgun (WGS) entry which is preliminary data.</text>
</comment>
<dbReference type="Pfam" id="PF04203">
    <property type="entry name" value="Sortase"/>
    <property type="match status" value="1"/>
</dbReference>
<dbReference type="CDD" id="cd06165">
    <property type="entry name" value="Sortase_A"/>
    <property type="match status" value="1"/>
</dbReference>
<evidence type="ECO:0000256" key="2">
    <source>
        <dbReference type="ARBA" id="ARBA00022801"/>
    </source>
</evidence>
<keyword evidence="2" id="KW-0378">Hydrolase</keyword>
<dbReference type="SUPFAM" id="SSF63817">
    <property type="entry name" value="Sortase"/>
    <property type="match status" value="1"/>
</dbReference>
<keyword evidence="6" id="KW-1185">Reference proteome</keyword>
<dbReference type="EMBL" id="LHUG01000003">
    <property type="protein sequence ID" value="PAB01489.1"/>
    <property type="molecule type" value="Genomic_DNA"/>
</dbReference>
<evidence type="ECO:0000256" key="3">
    <source>
        <dbReference type="ARBA" id="ARBA00022807"/>
    </source>
</evidence>
<dbReference type="AlphaFoldDB" id="A0A267HT03"/>
<evidence type="ECO:0000256" key="1">
    <source>
        <dbReference type="ARBA" id="ARBA00022670"/>
    </source>
</evidence>
<feature type="active site" description="Proton donor/acceptor" evidence="4">
    <location>
        <position position="136"/>
    </location>
</feature>
<sequence length="237" mass="26568">MKKKSRFKNWLINIMLLLLLLVGLGLTFNNQIKNFLIEKNSEKYAVSEVTAAEIEKNQKKPASFDFDAVVPSSSQAVFKAQFTNRDLPTIGGIAVPKVGINLPIFKGLANEALLWGAGTLEPNQKMGEGNYALASHRAYEPDLLFTPLERVKKGDLIYLTDLKNIYTYETKIIVRVQPTEVQYLDVIKGKKLVTLITCGEIEGITRTIVQGELKEVTPVNEATKEMRDAFLLQSKTY</sequence>
<gene>
    <name evidence="5" type="ORF">AKL21_03270</name>
</gene>
<proteinExistence type="predicted"/>
<organism evidence="5 6">
    <name type="scientific">Enterococcus canintestini</name>
    <dbReference type="NCBI Taxonomy" id="317010"/>
    <lineage>
        <taxon>Bacteria</taxon>
        <taxon>Bacillati</taxon>
        <taxon>Bacillota</taxon>
        <taxon>Bacilli</taxon>
        <taxon>Lactobacillales</taxon>
        <taxon>Enterococcaceae</taxon>
        <taxon>Enterococcus</taxon>
    </lineage>
</organism>
<protein>
    <submittedName>
        <fullName evidence="5">Sortase</fullName>
    </submittedName>
</protein>
<accession>A0A267HT03</accession>
<dbReference type="GO" id="GO:0006508">
    <property type="term" value="P:proteolysis"/>
    <property type="evidence" value="ECO:0007669"/>
    <property type="project" value="UniProtKB-KW"/>
</dbReference>
<feature type="active site" description="Acyl-thioester intermediate" evidence="4">
    <location>
        <position position="198"/>
    </location>
</feature>
<keyword evidence="3" id="KW-0788">Thiol protease</keyword>
<name>A0A267HT03_9ENTE</name>
<dbReference type="InterPro" id="IPR005754">
    <property type="entry name" value="Sortase"/>
</dbReference>
<evidence type="ECO:0000256" key="4">
    <source>
        <dbReference type="PIRSR" id="PIRSR605754-1"/>
    </source>
</evidence>
<evidence type="ECO:0000313" key="5">
    <source>
        <dbReference type="EMBL" id="PAB01489.1"/>
    </source>
</evidence>
<evidence type="ECO:0000313" key="6">
    <source>
        <dbReference type="Proteomes" id="UP000216797"/>
    </source>
</evidence>
<dbReference type="InterPro" id="IPR023365">
    <property type="entry name" value="Sortase_dom-sf"/>
</dbReference>
<dbReference type="GO" id="GO:0008234">
    <property type="term" value="F:cysteine-type peptidase activity"/>
    <property type="evidence" value="ECO:0007669"/>
    <property type="project" value="UniProtKB-KW"/>
</dbReference>
<reference evidence="5 6" key="1">
    <citation type="submission" date="2015-08" db="EMBL/GenBank/DDBJ databases">
        <title>Enterococcus genome sequence.</title>
        <authorList>
            <person name="Acedo J.Z."/>
            <person name="Vederas J.C."/>
        </authorList>
    </citation>
    <scope>NUCLEOTIDE SEQUENCE [LARGE SCALE GENOMIC DNA]</scope>
    <source>
        <strain evidence="5 6">49</strain>
    </source>
</reference>
<dbReference type="NCBIfam" id="TIGR01076">
    <property type="entry name" value="sortase_fam"/>
    <property type="match status" value="1"/>
</dbReference>
<dbReference type="RefSeq" id="WP_095006055.1">
    <property type="nucleotide sequence ID" value="NZ_LHUG01000003.1"/>
</dbReference>
<dbReference type="Proteomes" id="UP000216797">
    <property type="component" value="Unassembled WGS sequence"/>
</dbReference>